<name>A0A167WD15_9HYPO</name>
<dbReference type="GO" id="GO:0016301">
    <property type="term" value="F:kinase activity"/>
    <property type="evidence" value="ECO:0007669"/>
    <property type="project" value="UniProtKB-KW"/>
</dbReference>
<accession>A0A167WD15</accession>
<dbReference type="Proteomes" id="UP000076874">
    <property type="component" value="Unassembled WGS sequence"/>
</dbReference>
<comment type="caution">
    <text evidence="1">The sequence shown here is derived from an EMBL/GenBank/DDBJ whole genome shotgun (WGS) entry which is preliminary data.</text>
</comment>
<sequence length="238" mass="27906">MREYDSGDDDEHNHVYPRRVQFRLGLTWVHADAELFDEVFPHVMRLSIVPRPWDRLVRRIFSWLPSSLYSMAKTYIPGPFLPPRVALKKLQKDTESHVELFENEQAMYRRLQPLQGKVIPYFYGEATCEGKRAIVLSVVDGVVALKQEKPRLSIEELQQRLRVVAVAMEPYRIVYGDPKLGNLILVEDRVMLVDLEYAWEPDGDLTRYINVLIGSFSFEYNRYLNSVGDEHAQKRLFF</sequence>
<dbReference type="OrthoDB" id="4847384at2759"/>
<organism evidence="1 2">
    <name type="scientific">Niveomyces insectorum RCEF 264</name>
    <dbReference type="NCBI Taxonomy" id="1081102"/>
    <lineage>
        <taxon>Eukaryota</taxon>
        <taxon>Fungi</taxon>
        <taxon>Dikarya</taxon>
        <taxon>Ascomycota</taxon>
        <taxon>Pezizomycotina</taxon>
        <taxon>Sordariomycetes</taxon>
        <taxon>Hypocreomycetidae</taxon>
        <taxon>Hypocreales</taxon>
        <taxon>Cordycipitaceae</taxon>
        <taxon>Niveomyces</taxon>
    </lineage>
</organism>
<dbReference type="PANTHER" id="PTHR37171">
    <property type="entry name" value="SERINE/THREONINE-PROTEIN KINASE YRZF-RELATED"/>
    <property type="match status" value="1"/>
</dbReference>
<evidence type="ECO:0000313" key="2">
    <source>
        <dbReference type="Proteomes" id="UP000076874"/>
    </source>
</evidence>
<proteinExistence type="predicted"/>
<reference evidence="1 2" key="1">
    <citation type="journal article" date="2016" name="Genome Biol. Evol.">
        <title>Divergent and convergent evolution of fungal pathogenicity.</title>
        <authorList>
            <person name="Shang Y."/>
            <person name="Xiao G."/>
            <person name="Zheng P."/>
            <person name="Cen K."/>
            <person name="Zhan S."/>
            <person name="Wang C."/>
        </authorList>
    </citation>
    <scope>NUCLEOTIDE SEQUENCE [LARGE SCALE GENOMIC DNA]</scope>
    <source>
        <strain evidence="1 2">RCEF 264</strain>
    </source>
</reference>
<evidence type="ECO:0000313" key="1">
    <source>
        <dbReference type="EMBL" id="OAA63631.1"/>
    </source>
</evidence>
<dbReference type="InterPro" id="IPR052396">
    <property type="entry name" value="Meiotic_Drive_Suppr_Kinase"/>
</dbReference>
<dbReference type="SUPFAM" id="SSF56112">
    <property type="entry name" value="Protein kinase-like (PK-like)"/>
    <property type="match status" value="1"/>
</dbReference>
<keyword evidence="1" id="KW-0808">Transferase</keyword>
<keyword evidence="2" id="KW-1185">Reference proteome</keyword>
<dbReference type="PANTHER" id="PTHR37171:SF1">
    <property type="entry name" value="SERINE_THREONINE-PROTEIN KINASE YRZF-RELATED"/>
    <property type="match status" value="1"/>
</dbReference>
<gene>
    <name evidence="1" type="ORF">SPI_03794</name>
</gene>
<dbReference type="InterPro" id="IPR011009">
    <property type="entry name" value="Kinase-like_dom_sf"/>
</dbReference>
<dbReference type="EMBL" id="AZHD01000005">
    <property type="protein sequence ID" value="OAA63631.1"/>
    <property type="molecule type" value="Genomic_DNA"/>
</dbReference>
<protein>
    <submittedName>
        <fullName evidence="1">Protein kinase-like domain protein</fullName>
    </submittedName>
</protein>
<keyword evidence="1" id="KW-0418">Kinase</keyword>
<dbReference type="AlphaFoldDB" id="A0A167WD15"/>